<dbReference type="Proteomes" id="UP001317742">
    <property type="component" value="Chromosome"/>
</dbReference>
<feature type="repeat" description="TPR" evidence="3">
    <location>
        <begin position="197"/>
        <end position="230"/>
    </location>
</feature>
<dbReference type="PROSITE" id="PS50293">
    <property type="entry name" value="TPR_REGION"/>
    <property type="match status" value="1"/>
</dbReference>
<dbReference type="SMART" id="SM00028">
    <property type="entry name" value="TPR"/>
    <property type="match status" value="6"/>
</dbReference>
<dbReference type="InterPro" id="IPR011990">
    <property type="entry name" value="TPR-like_helical_dom_sf"/>
</dbReference>
<proteinExistence type="predicted"/>
<keyword evidence="2 3" id="KW-0802">TPR repeat</keyword>
<dbReference type="EMBL" id="AP026709">
    <property type="protein sequence ID" value="BDQ38441.1"/>
    <property type="molecule type" value="Genomic_DNA"/>
</dbReference>
<keyword evidence="6" id="KW-1185">Reference proteome</keyword>
<dbReference type="Gene3D" id="1.25.40.10">
    <property type="entry name" value="Tetratricopeptide repeat domain"/>
    <property type="match status" value="3"/>
</dbReference>
<dbReference type="PANTHER" id="PTHR44858">
    <property type="entry name" value="TETRATRICOPEPTIDE REPEAT PROTEIN 6"/>
    <property type="match status" value="1"/>
</dbReference>
<dbReference type="Pfam" id="PF00515">
    <property type="entry name" value="TPR_1"/>
    <property type="match status" value="2"/>
</dbReference>
<keyword evidence="1" id="KW-0677">Repeat</keyword>
<feature type="chain" id="PRO_5045979043" description="Tetratricopeptide repeat protein" evidence="4">
    <location>
        <begin position="28"/>
        <end position="328"/>
    </location>
</feature>
<name>A0ABM8B451_9BACT</name>
<feature type="repeat" description="TPR" evidence="3">
    <location>
        <begin position="95"/>
        <end position="128"/>
    </location>
</feature>
<dbReference type="PROSITE" id="PS50005">
    <property type="entry name" value="TPR"/>
    <property type="match status" value="5"/>
</dbReference>
<feature type="repeat" description="TPR" evidence="3">
    <location>
        <begin position="61"/>
        <end position="94"/>
    </location>
</feature>
<evidence type="ECO:0008006" key="7">
    <source>
        <dbReference type="Google" id="ProtNLM"/>
    </source>
</evidence>
<dbReference type="RefSeq" id="WP_281760939.1">
    <property type="nucleotide sequence ID" value="NZ_AP026709.1"/>
</dbReference>
<feature type="repeat" description="TPR" evidence="3">
    <location>
        <begin position="163"/>
        <end position="196"/>
    </location>
</feature>
<gene>
    <name evidence="5" type="ORF">SYK_28010</name>
</gene>
<evidence type="ECO:0000256" key="1">
    <source>
        <dbReference type="ARBA" id="ARBA00022737"/>
    </source>
</evidence>
<dbReference type="PANTHER" id="PTHR44858:SF1">
    <property type="entry name" value="UDP-N-ACETYLGLUCOSAMINE--PEPTIDE N-ACETYLGLUCOSAMINYLTRANSFERASE SPINDLY-RELATED"/>
    <property type="match status" value="1"/>
</dbReference>
<evidence type="ECO:0000256" key="4">
    <source>
        <dbReference type="SAM" id="SignalP"/>
    </source>
</evidence>
<sequence>MKNLQIRLRTSILIIAYLLTTTIYASAGTNIQTQGSQPKYSIADHYTWLIKSNNRDKQALSQAYSNRGEYYRRNKIHAKAISDLNMALSLDPQNTAAYNNRANYFADVKDYKTAISDLNKAIEIDDRNLISYINRGAIYSEMKNYEMAIEDYGKAIQINRRCVPCYFNRGTTYLKTGQLDKAISDFSKTTNINPNNYMAYYNRALAYIKLDEYALALQDYEHSLAIHDTDSTTLNGFAWFLATCPEPKYKNGMRSIELAQRAIYLSSGQDLNKLDTLATAYAESGFLQKAINTLKEAIQIAQKDNNAKTVQEMKTKLEQYTKKLETSK</sequence>
<feature type="signal peptide" evidence="4">
    <location>
        <begin position="1"/>
        <end position="27"/>
    </location>
</feature>
<dbReference type="SUPFAM" id="SSF48439">
    <property type="entry name" value="Protein prenylyltransferase"/>
    <property type="match status" value="1"/>
</dbReference>
<keyword evidence="4" id="KW-0732">Signal</keyword>
<protein>
    <recommendedName>
        <fullName evidence="7">Tetratricopeptide repeat protein</fullName>
    </recommendedName>
</protein>
<evidence type="ECO:0000256" key="3">
    <source>
        <dbReference type="PROSITE-ProRule" id="PRU00339"/>
    </source>
</evidence>
<dbReference type="Pfam" id="PF13181">
    <property type="entry name" value="TPR_8"/>
    <property type="match status" value="3"/>
</dbReference>
<reference evidence="5 6" key="1">
    <citation type="submission" date="2022-08" db="EMBL/GenBank/DDBJ databases">
        <title>Genome Sequence of the sulphate-reducing bacterium, Pseudodesulfovibrio sp. SYK.</title>
        <authorList>
            <person name="Kondo R."/>
            <person name="Kataoka T."/>
        </authorList>
    </citation>
    <scope>NUCLEOTIDE SEQUENCE [LARGE SCALE GENOMIC DNA]</scope>
    <source>
        <strain evidence="5 6">SYK</strain>
    </source>
</reference>
<evidence type="ECO:0000256" key="2">
    <source>
        <dbReference type="ARBA" id="ARBA00022803"/>
    </source>
</evidence>
<accession>A0ABM8B451</accession>
<organism evidence="5 6">
    <name type="scientific">Pseudodesulfovibrio nedwellii</name>
    <dbReference type="NCBI Taxonomy" id="2973072"/>
    <lineage>
        <taxon>Bacteria</taxon>
        <taxon>Pseudomonadati</taxon>
        <taxon>Thermodesulfobacteriota</taxon>
        <taxon>Desulfovibrionia</taxon>
        <taxon>Desulfovibrionales</taxon>
        <taxon>Desulfovibrionaceae</taxon>
    </lineage>
</organism>
<evidence type="ECO:0000313" key="6">
    <source>
        <dbReference type="Proteomes" id="UP001317742"/>
    </source>
</evidence>
<dbReference type="InterPro" id="IPR019734">
    <property type="entry name" value="TPR_rpt"/>
</dbReference>
<feature type="repeat" description="TPR" evidence="3">
    <location>
        <begin position="129"/>
        <end position="162"/>
    </location>
</feature>
<evidence type="ECO:0000313" key="5">
    <source>
        <dbReference type="EMBL" id="BDQ38441.1"/>
    </source>
</evidence>
<dbReference type="InterPro" id="IPR050498">
    <property type="entry name" value="Ycf3"/>
</dbReference>